<dbReference type="Pfam" id="PF22748">
    <property type="entry name" value="PexRD54_WY"/>
    <property type="match status" value="1"/>
</dbReference>
<keyword evidence="6" id="KW-0843">Virulence</keyword>
<feature type="signal peptide" evidence="7">
    <location>
        <begin position="1"/>
        <end position="24"/>
    </location>
</feature>
<evidence type="ECO:0000256" key="1">
    <source>
        <dbReference type="ARBA" id="ARBA00004340"/>
    </source>
</evidence>
<comment type="similarity">
    <text evidence="3">Belongs to the RxLR effector family.</text>
</comment>
<keyword evidence="4" id="KW-0964">Secreted</keyword>
<dbReference type="AlphaFoldDB" id="E0W5C5"/>
<dbReference type="KEGG" id="psoj:PHYSODRAFT_354918"/>
<dbReference type="VEuPathDB" id="FungiDB:PHYSODRAFT_354918"/>
<dbReference type="InterPro" id="IPR054463">
    <property type="entry name" value="PexRD54_WY"/>
</dbReference>
<feature type="chain" id="PRO_5007652845" evidence="7">
    <location>
        <begin position="25"/>
        <end position="219"/>
    </location>
</feature>
<dbReference type="SMR" id="E0W5C5"/>
<keyword evidence="5 7" id="KW-0732">Signal</keyword>
<reference evidence="9" key="1">
    <citation type="journal article" date="2011" name="Plant Cell">
        <title>Transcriptional programming and functional interactions within the Phytophthora sojae RXLR effector repertoire.</title>
        <authorList>
            <person name="Wang Q."/>
            <person name="Han C."/>
            <person name="Ferreira A.O."/>
            <person name="Yu X."/>
            <person name="Ye W."/>
            <person name="Tripathy S."/>
            <person name="Kale S.D."/>
            <person name="Gu B."/>
            <person name="Sheng Y."/>
            <person name="Sui Y."/>
            <person name="Wang X."/>
            <person name="Zhang Z."/>
            <person name="Cheng B."/>
            <person name="Dong S."/>
            <person name="Shan W."/>
            <person name="Zheng X."/>
            <person name="Dou D."/>
            <person name="Tyler B.M."/>
            <person name="Wang Y."/>
        </authorList>
    </citation>
    <scope>NUCLEOTIDE SEQUENCE</scope>
    <source>
        <strain evidence="9">P7064</strain>
        <strain evidence="10">P7076</strain>
    </source>
</reference>
<protein>
    <submittedName>
        <fullName evidence="9">Avh464</fullName>
    </submittedName>
</protein>
<proteinExistence type="inferred from homology"/>
<evidence type="ECO:0000259" key="8">
    <source>
        <dbReference type="Pfam" id="PF22748"/>
    </source>
</evidence>
<evidence type="ECO:0000313" key="10">
    <source>
        <dbReference type="EMBL" id="AEK81393.1"/>
    </source>
</evidence>
<evidence type="ECO:0000313" key="9">
    <source>
        <dbReference type="EMBL" id="AEK81392.1"/>
    </source>
</evidence>
<evidence type="ECO:0000256" key="4">
    <source>
        <dbReference type="ARBA" id="ARBA00022525"/>
    </source>
</evidence>
<dbReference type="OrthoDB" id="127994at2759"/>
<name>E0W5C5_PHYSO</name>
<comment type="subcellular location">
    <subcellularLocation>
        <location evidence="1">Host cell</location>
    </subcellularLocation>
    <subcellularLocation>
        <location evidence="2">Secreted</location>
    </subcellularLocation>
</comment>
<evidence type="ECO:0000256" key="5">
    <source>
        <dbReference type="ARBA" id="ARBA00022729"/>
    </source>
</evidence>
<evidence type="ECO:0000256" key="6">
    <source>
        <dbReference type="ARBA" id="ARBA00023026"/>
    </source>
</evidence>
<dbReference type="GO" id="GO:0043657">
    <property type="term" value="C:host cell"/>
    <property type="evidence" value="ECO:0007669"/>
    <property type="project" value="UniProtKB-SubCell"/>
</dbReference>
<dbReference type="GO" id="GO:0005576">
    <property type="term" value="C:extracellular region"/>
    <property type="evidence" value="ECO:0007669"/>
    <property type="project" value="UniProtKB-SubCell"/>
</dbReference>
<dbReference type="EMBL" id="JN254580">
    <property type="protein sequence ID" value="AEK81393.1"/>
    <property type="molecule type" value="Genomic_DNA"/>
</dbReference>
<dbReference type="EMBL" id="JN254579">
    <property type="protein sequence ID" value="AEK81392.1"/>
    <property type="molecule type" value="Genomic_DNA"/>
</dbReference>
<feature type="domain" description="RxLR effector PexRD54 WY" evidence="8">
    <location>
        <begin position="77"/>
        <end position="110"/>
    </location>
</feature>
<organism evidence="9">
    <name type="scientific">Phytophthora sojae</name>
    <name type="common">Soybean stem and root rot agent</name>
    <name type="synonym">Phytophthora megasperma f. sp. glycines</name>
    <dbReference type="NCBI Taxonomy" id="67593"/>
    <lineage>
        <taxon>Eukaryota</taxon>
        <taxon>Sar</taxon>
        <taxon>Stramenopiles</taxon>
        <taxon>Oomycota</taxon>
        <taxon>Peronosporomycetes</taxon>
        <taxon>Peronosporales</taxon>
        <taxon>Peronosporaceae</taxon>
        <taxon>Phytophthora</taxon>
    </lineage>
</organism>
<sequence>MQLHFAVLLAVAVILATAIDGVDSTTPEFSSLAATRLLRTGTSAATFDEARAIPGVESIATFFKSSSQKKLEDLVKSGRSTDEAFKFLKLDDAWDKLLSNPDFKVWMKYVAMSKASPKIAVIVKLREQFGGEANLAVLLQTATTVKGTKKTATRLQNTLYELWFNRGIRPGAVPEKILGYNADAWRKLDISTPQRQARVAYSTYLDKTHPNGFNTMYNW</sequence>
<accession>E0W5C5</accession>
<evidence type="ECO:0000256" key="3">
    <source>
        <dbReference type="ARBA" id="ARBA00010400"/>
    </source>
</evidence>
<dbReference type="RefSeq" id="XP_009530288.1">
    <property type="nucleotide sequence ID" value="XM_009531993.1"/>
</dbReference>
<evidence type="ECO:0000256" key="7">
    <source>
        <dbReference type="SAM" id="SignalP"/>
    </source>
</evidence>
<evidence type="ECO:0000256" key="2">
    <source>
        <dbReference type="ARBA" id="ARBA00004613"/>
    </source>
</evidence>
<gene>
    <name evidence="9" type="primary">Avh</name>
</gene>